<name>A0A6A5WSJ2_9PLEO</name>
<dbReference type="EMBL" id="ML977565">
    <property type="protein sequence ID" value="KAF2004820.1"/>
    <property type="molecule type" value="Genomic_DNA"/>
</dbReference>
<proteinExistence type="predicted"/>
<feature type="compositionally biased region" description="Polar residues" evidence="1">
    <location>
        <begin position="158"/>
        <end position="172"/>
    </location>
</feature>
<organism evidence="2 3">
    <name type="scientific">Amniculicola lignicola CBS 123094</name>
    <dbReference type="NCBI Taxonomy" id="1392246"/>
    <lineage>
        <taxon>Eukaryota</taxon>
        <taxon>Fungi</taxon>
        <taxon>Dikarya</taxon>
        <taxon>Ascomycota</taxon>
        <taxon>Pezizomycotina</taxon>
        <taxon>Dothideomycetes</taxon>
        <taxon>Pleosporomycetidae</taxon>
        <taxon>Pleosporales</taxon>
        <taxon>Amniculicolaceae</taxon>
        <taxon>Amniculicola</taxon>
    </lineage>
</organism>
<reference evidence="2" key="1">
    <citation type="journal article" date="2020" name="Stud. Mycol.">
        <title>101 Dothideomycetes genomes: a test case for predicting lifestyles and emergence of pathogens.</title>
        <authorList>
            <person name="Haridas S."/>
            <person name="Albert R."/>
            <person name="Binder M."/>
            <person name="Bloem J."/>
            <person name="Labutti K."/>
            <person name="Salamov A."/>
            <person name="Andreopoulos B."/>
            <person name="Baker S."/>
            <person name="Barry K."/>
            <person name="Bills G."/>
            <person name="Bluhm B."/>
            <person name="Cannon C."/>
            <person name="Castanera R."/>
            <person name="Culley D."/>
            <person name="Daum C."/>
            <person name="Ezra D."/>
            <person name="Gonzalez J."/>
            <person name="Henrissat B."/>
            <person name="Kuo A."/>
            <person name="Liang C."/>
            <person name="Lipzen A."/>
            <person name="Lutzoni F."/>
            <person name="Magnuson J."/>
            <person name="Mondo S."/>
            <person name="Nolan M."/>
            <person name="Ohm R."/>
            <person name="Pangilinan J."/>
            <person name="Park H.-J."/>
            <person name="Ramirez L."/>
            <person name="Alfaro M."/>
            <person name="Sun H."/>
            <person name="Tritt A."/>
            <person name="Yoshinaga Y."/>
            <person name="Zwiers L.-H."/>
            <person name="Turgeon B."/>
            <person name="Goodwin S."/>
            <person name="Spatafora J."/>
            <person name="Crous P."/>
            <person name="Grigoriev I."/>
        </authorList>
    </citation>
    <scope>NUCLEOTIDE SEQUENCE</scope>
    <source>
        <strain evidence="2">CBS 123094</strain>
    </source>
</reference>
<evidence type="ECO:0000256" key="1">
    <source>
        <dbReference type="SAM" id="MobiDB-lite"/>
    </source>
</evidence>
<accession>A0A6A5WSJ2</accession>
<keyword evidence="3" id="KW-1185">Reference proteome</keyword>
<dbReference type="AlphaFoldDB" id="A0A6A5WSJ2"/>
<protein>
    <submittedName>
        <fullName evidence="2">Uncharacterized protein</fullName>
    </submittedName>
</protein>
<feature type="region of interest" description="Disordered" evidence="1">
    <location>
        <begin position="118"/>
        <end position="202"/>
    </location>
</feature>
<dbReference type="Proteomes" id="UP000799779">
    <property type="component" value="Unassembled WGS sequence"/>
</dbReference>
<evidence type="ECO:0000313" key="2">
    <source>
        <dbReference type="EMBL" id="KAF2004820.1"/>
    </source>
</evidence>
<sequence length="218" mass="24603">MTPLPAQLFDDTLHQDPLQAPNCCRTPKNRTVAISCTEQRSPHTYWALASRGRRQYILCVARVHSRVLQSQIVGTSGTPQSCLSHREPPGRRRIRPILSLRLLERRRFHSPLIRGTTAPSLFVGRQQQEGTSKRTRDPIEGQHQRWVSPATRHDSPLPLSQRSEVNASQQDPTCEPPAGRELFPGNRTKNKHNTRPSTPTAILHHTRHIASIIPQSTA</sequence>
<feature type="compositionally biased region" description="Basic and acidic residues" evidence="1">
    <location>
        <begin position="131"/>
        <end position="143"/>
    </location>
</feature>
<evidence type="ECO:0000313" key="3">
    <source>
        <dbReference type="Proteomes" id="UP000799779"/>
    </source>
</evidence>
<gene>
    <name evidence="2" type="ORF">P154DRAFT_19520</name>
</gene>